<evidence type="ECO:0000259" key="4">
    <source>
        <dbReference type="Pfam" id="PF01073"/>
    </source>
</evidence>
<proteinExistence type="inferred from homology"/>
<keyword evidence="2 3" id="KW-0560">Oxidoreductase</keyword>
<keyword evidence="5" id="KW-1185">Reference proteome</keyword>
<reference evidence="6" key="1">
    <citation type="submission" date="2024-02" db="UniProtKB">
        <authorList>
            <consortium name="WormBaseParasite"/>
        </authorList>
    </citation>
    <scope>IDENTIFICATION</scope>
</reference>
<dbReference type="PANTHER" id="PTHR43245:SF51">
    <property type="entry name" value="SHORT CHAIN DEHYDROGENASE_REDUCTASE FAMILY 42E, MEMBER 2"/>
    <property type="match status" value="1"/>
</dbReference>
<dbReference type="Pfam" id="PF01073">
    <property type="entry name" value="3Beta_HSD"/>
    <property type="match status" value="1"/>
</dbReference>
<dbReference type="WBParaSite" id="MBELARI_LOCUS19609">
    <property type="protein sequence ID" value="MBELARI_LOCUS19609"/>
    <property type="gene ID" value="MBELARI_LOCUS19609"/>
</dbReference>
<feature type="domain" description="3-beta hydroxysteroid dehydrogenase/isomerase" evidence="4">
    <location>
        <begin position="5"/>
        <end position="261"/>
    </location>
</feature>
<sequence length="376" mass="43355">METVVVTGGCGVLGQNIVKKLCENPLIDEVRVIDKRTTITTKEIHPKLRYIQLDLSVNDGDLDRSLFGVTSVIHAAKADIPLTYQSKEKLAEMWSDNVEATERLVERMIARKIRRLIYIGDAYSALPVDDNLGLSEDIHRGIPSSFLMGEWGESRTRAELLARKAAEKDNQLDAIFLRPTWIHSEKPSSFWMELRRLAENGDLPYTPGERRGLHQFIYADNLAKTIENCVFFLKNDPKKYSNEIVYLMDHTGVQPFMQIVRERVGPSSLSTPITFPIAYLTNSLRHFTYFCGKKHDGQLHFHTWRTLFEKVIGFSEKKARILLEYKPQISSEESFRRSLSMFKQSEQKSREFVDEYEIEINETTKKSSSIRRAQQA</sequence>
<dbReference type="GO" id="GO:0006694">
    <property type="term" value="P:steroid biosynthetic process"/>
    <property type="evidence" value="ECO:0007669"/>
    <property type="project" value="InterPro"/>
</dbReference>
<evidence type="ECO:0000256" key="1">
    <source>
        <dbReference type="ARBA" id="ARBA00009219"/>
    </source>
</evidence>
<name>A0AAF3F1M1_9BILA</name>
<evidence type="ECO:0000313" key="5">
    <source>
        <dbReference type="Proteomes" id="UP000887575"/>
    </source>
</evidence>
<dbReference type="Proteomes" id="UP000887575">
    <property type="component" value="Unassembled WGS sequence"/>
</dbReference>
<evidence type="ECO:0000256" key="2">
    <source>
        <dbReference type="ARBA" id="ARBA00023002"/>
    </source>
</evidence>
<accession>A0AAF3F1M1</accession>
<dbReference type="SUPFAM" id="SSF51735">
    <property type="entry name" value="NAD(P)-binding Rossmann-fold domains"/>
    <property type="match status" value="1"/>
</dbReference>
<dbReference type="Gene3D" id="3.40.50.720">
    <property type="entry name" value="NAD(P)-binding Rossmann-like Domain"/>
    <property type="match status" value="1"/>
</dbReference>
<dbReference type="AlphaFoldDB" id="A0AAF3F1M1"/>
<evidence type="ECO:0000256" key="3">
    <source>
        <dbReference type="RuleBase" id="RU004475"/>
    </source>
</evidence>
<dbReference type="InterPro" id="IPR036291">
    <property type="entry name" value="NAD(P)-bd_dom_sf"/>
</dbReference>
<protein>
    <submittedName>
        <fullName evidence="6">3-beta hydroxysteroid dehydrogenase/isomerase domain-containing protein</fullName>
    </submittedName>
</protein>
<dbReference type="InterPro" id="IPR050177">
    <property type="entry name" value="Lipid_A_modif_metabolic_enz"/>
</dbReference>
<dbReference type="PANTHER" id="PTHR43245">
    <property type="entry name" value="BIFUNCTIONAL POLYMYXIN RESISTANCE PROTEIN ARNA"/>
    <property type="match status" value="1"/>
</dbReference>
<dbReference type="InterPro" id="IPR002225">
    <property type="entry name" value="3Beta_OHSteriod_DH/Estase"/>
</dbReference>
<organism evidence="5 6">
    <name type="scientific">Mesorhabditis belari</name>
    <dbReference type="NCBI Taxonomy" id="2138241"/>
    <lineage>
        <taxon>Eukaryota</taxon>
        <taxon>Metazoa</taxon>
        <taxon>Ecdysozoa</taxon>
        <taxon>Nematoda</taxon>
        <taxon>Chromadorea</taxon>
        <taxon>Rhabditida</taxon>
        <taxon>Rhabditina</taxon>
        <taxon>Rhabditomorpha</taxon>
        <taxon>Rhabditoidea</taxon>
        <taxon>Rhabditidae</taxon>
        <taxon>Mesorhabditinae</taxon>
        <taxon>Mesorhabditis</taxon>
    </lineage>
</organism>
<dbReference type="GO" id="GO:0016616">
    <property type="term" value="F:oxidoreductase activity, acting on the CH-OH group of donors, NAD or NADP as acceptor"/>
    <property type="evidence" value="ECO:0007669"/>
    <property type="project" value="InterPro"/>
</dbReference>
<evidence type="ECO:0000313" key="6">
    <source>
        <dbReference type="WBParaSite" id="MBELARI_LOCUS19609"/>
    </source>
</evidence>
<comment type="similarity">
    <text evidence="1 3">Belongs to the 3-beta-HSD family.</text>
</comment>